<evidence type="ECO:0008006" key="3">
    <source>
        <dbReference type="Google" id="ProtNLM"/>
    </source>
</evidence>
<name>A0A6L6QIH2_9BURK</name>
<protein>
    <recommendedName>
        <fullName evidence="3">DUF1799 domain-containing protein</fullName>
    </recommendedName>
</protein>
<dbReference type="Pfam" id="PF08809">
    <property type="entry name" value="DUF1799"/>
    <property type="match status" value="1"/>
</dbReference>
<evidence type="ECO:0000313" key="2">
    <source>
        <dbReference type="Proteomes" id="UP000472320"/>
    </source>
</evidence>
<comment type="caution">
    <text evidence="1">The sequence shown here is derived from an EMBL/GenBank/DDBJ whole genome shotgun (WGS) entry which is preliminary data.</text>
</comment>
<dbReference type="OrthoDB" id="6169380at2"/>
<sequence>MDFDLQGERKKLTAAARYWAGERPSVPQVDADVVAQLKALGAPDDVVAKAEVSASAAAAQDVDFLVFEDNWQAVCTFCALATQWKLVAGAADLLYVGLDYGAIEMVFRLEQVPAADWRALFHDLRLMEREALPLLNERS</sequence>
<proteinExistence type="predicted"/>
<reference evidence="1 2" key="1">
    <citation type="submission" date="2019-11" db="EMBL/GenBank/DDBJ databases">
        <title>Type strains purchased from KCTC, JCM and DSMZ.</title>
        <authorList>
            <person name="Lu H."/>
        </authorList>
    </citation>
    <scope>NUCLEOTIDE SEQUENCE [LARGE SCALE GENOMIC DNA]</scope>
    <source>
        <strain evidence="1 2">JCM 31587</strain>
    </source>
</reference>
<dbReference type="EMBL" id="WNKX01000008">
    <property type="protein sequence ID" value="MTW11433.1"/>
    <property type="molecule type" value="Genomic_DNA"/>
</dbReference>
<dbReference type="Proteomes" id="UP000472320">
    <property type="component" value="Unassembled WGS sequence"/>
</dbReference>
<dbReference type="AlphaFoldDB" id="A0A6L6QIH2"/>
<accession>A0A6L6QIH2</accession>
<gene>
    <name evidence="1" type="ORF">GM658_12580</name>
</gene>
<evidence type="ECO:0000313" key="1">
    <source>
        <dbReference type="EMBL" id="MTW11433.1"/>
    </source>
</evidence>
<keyword evidence="2" id="KW-1185">Reference proteome</keyword>
<organism evidence="1 2">
    <name type="scientific">Massilia eburnea</name>
    <dbReference type="NCBI Taxonomy" id="1776165"/>
    <lineage>
        <taxon>Bacteria</taxon>
        <taxon>Pseudomonadati</taxon>
        <taxon>Pseudomonadota</taxon>
        <taxon>Betaproteobacteria</taxon>
        <taxon>Burkholderiales</taxon>
        <taxon>Oxalobacteraceae</taxon>
        <taxon>Telluria group</taxon>
        <taxon>Massilia</taxon>
    </lineage>
</organism>
<dbReference type="InterPro" id="IPR014915">
    <property type="entry name" value="Phage_TLS_TfmB"/>
</dbReference>